<dbReference type="Proteomes" id="UP000016743">
    <property type="component" value="Chromosome"/>
</dbReference>
<dbReference type="HOGENOM" id="CLU_2180563_0_0_11"/>
<dbReference type="EMBL" id="CP006734">
    <property type="protein sequence ID" value="AGW41065.1"/>
    <property type="molecule type" value="Genomic_DNA"/>
</dbReference>
<name>U3P427_LEIXC</name>
<gene>
    <name evidence="1" type="ORF">O159_09320</name>
</gene>
<protein>
    <submittedName>
        <fullName evidence="1">Uncharacterized protein</fullName>
    </submittedName>
</protein>
<sequence length="109" mass="11490">MVHDRHAELHLLLLAAGELVEPDFLLLADADALQVLARPAAGGLPAESLEPAEVDHDVDHGLLLVEAAFFGEVAQPLARLGAERLAVDVEDARGRLVDAEQCADGGRLA</sequence>
<dbReference type="STRING" id="1389489.O159_09320"/>
<proteinExistence type="predicted"/>
<organism evidence="1 2">
    <name type="scientific">Leifsonia xyli subsp. cynodontis DSM 46306</name>
    <dbReference type="NCBI Taxonomy" id="1389489"/>
    <lineage>
        <taxon>Bacteria</taxon>
        <taxon>Bacillati</taxon>
        <taxon>Actinomycetota</taxon>
        <taxon>Actinomycetes</taxon>
        <taxon>Micrococcales</taxon>
        <taxon>Microbacteriaceae</taxon>
        <taxon>Leifsonia</taxon>
    </lineage>
</organism>
<dbReference type="KEGG" id="lxy:O159_09320"/>
<accession>U3P427</accession>
<keyword evidence="2" id="KW-1185">Reference proteome</keyword>
<evidence type="ECO:0000313" key="1">
    <source>
        <dbReference type="EMBL" id="AGW41065.1"/>
    </source>
</evidence>
<dbReference type="AlphaFoldDB" id="U3P427"/>
<reference evidence="1 2" key="1">
    <citation type="journal article" date="2013" name="Genome Announc.">
        <title>Complete Genome Sequence of Leifsonia xyli subsp. cynodontis Strain DSM46306, a Gram-Positive Bacterial Pathogen of Grasses.</title>
        <authorList>
            <person name="Monteiro-Vitorello C.B."/>
            <person name="Zerillo M.M."/>
            <person name="Van Sluys M.A."/>
            <person name="Camargo L.E."/>
            <person name="Kitajima J.P."/>
        </authorList>
    </citation>
    <scope>NUCLEOTIDE SEQUENCE [LARGE SCALE GENOMIC DNA]</scope>
    <source>
        <strain evidence="1 2">DSM 46306</strain>
    </source>
</reference>
<evidence type="ECO:0000313" key="2">
    <source>
        <dbReference type="Proteomes" id="UP000016743"/>
    </source>
</evidence>